<dbReference type="Gene3D" id="2.30.40.10">
    <property type="entry name" value="Urease, subunit C, domain 1"/>
    <property type="match status" value="1"/>
</dbReference>
<dbReference type="EC" id="3.5.4.2" evidence="2"/>
<sequence>MLRNGFYWRNREMRQHVRVIDGEVAPTIVLKNATYLNTYTKQWLKAVIWIYEDRIVYVGNQMPANLHNAEIVDCKGKYIVPGYVEPHAHPFQLYNPEQLALHAAKTGTTTLINDNLLWLFMLDKKKAFSILEEFSKHPVSMYWWARFDPQTELQGEKELDLFQTEDVLAWIKHPAVLQGGELTSWPDLLAGDDILLYWIQETKNQRKPVEGHFPGASERTLTKMKLLGVNADHESISGEEVMRRLRLGYHVGLRHSSIRPDLPKLIEEILAAGLTTFENVSFTTDGATPSFYEAGLINQCIEIAIEKGIPVEEAYLMGSYYAAKHLRMEEQLGSIAPGRFAHINILPEKHIPKPESVLAKGKWIVKGGEQQKIKPHIQWQAYQIKPLDLDWELSNKELQFSVPIGLEMANDVIMTPYPIEVDITVEELPAETTDAFLLLLDRNGKWRVNTTLRGFTNQLGAIASSYSVSGDFIFIGKRKSDILLAGKRLKELGGGIVIVHQGKVLLEIPLALGGMMFAGEMDELIGKEKELKQILQSFGYPFSDPVYTIFFLSSTHLPYIRITPLGLMDVKKKELLFPATMC</sequence>
<evidence type="ECO:0000313" key="7">
    <source>
        <dbReference type="EMBL" id="KNE19191.1"/>
    </source>
</evidence>
<dbReference type="Pfam" id="PF13382">
    <property type="entry name" value="Adenine_deam_C"/>
    <property type="match status" value="1"/>
</dbReference>
<evidence type="ECO:0000256" key="2">
    <source>
        <dbReference type="ARBA" id="ARBA00012782"/>
    </source>
</evidence>
<evidence type="ECO:0000256" key="3">
    <source>
        <dbReference type="ARBA" id="ARBA00022801"/>
    </source>
</evidence>
<keyword evidence="3" id="KW-0378">Hydrolase</keyword>
<dbReference type="InterPro" id="IPR032466">
    <property type="entry name" value="Metal_Hydrolase"/>
</dbReference>
<name>A0A0L0QKV3_VIRPA</name>
<feature type="domain" description="Adenine deaminase C-terminal" evidence="6">
    <location>
        <begin position="435"/>
        <end position="573"/>
    </location>
</feature>
<dbReference type="PATRIC" id="fig|1473.5.peg.878"/>
<dbReference type="AlphaFoldDB" id="A0A0L0QKV3"/>
<proteinExistence type="inferred from homology"/>
<comment type="similarity">
    <text evidence="1">Belongs to the metallo-dependent hydrolases superfamily. Adenine deaminase family.</text>
</comment>
<dbReference type="OrthoDB" id="9775607at2"/>
<accession>A0A0L0QKV3</accession>
<evidence type="ECO:0000256" key="4">
    <source>
        <dbReference type="ARBA" id="ARBA00047720"/>
    </source>
</evidence>
<reference evidence="8" key="1">
    <citation type="submission" date="2015-07" db="EMBL/GenBank/DDBJ databases">
        <title>Fjat-10053 dsm26.</title>
        <authorList>
            <person name="Liu B."/>
            <person name="Wang J."/>
            <person name="Zhu Y."/>
            <person name="Liu G."/>
            <person name="Chen Q."/>
            <person name="Chen Z."/>
            <person name="Lan J."/>
            <person name="Che J."/>
            <person name="Ge C."/>
            <person name="Shi H."/>
            <person name="Pan Z."/>
            <person name="Liu X."/>
        </authorList>
    </citation>
    <scope>NUCLEOTIDE SEQUENCE [LARGE SCALE GENOMIC DNA]</scope>
    <source>
        <strain evidence="8">DSM 26</strain>
    </source>
</reference>
<evidence type="ECO:0000259" key="6">
    <source>
        <dbReference type="Pfam" id="PF13382"/>
    </source>
</evidence>
<dbReference type="InterPro" id="IPR006680">
    <property type="entry name" value="Amidohydro-rel"/>
</dbReference>
<dbReference type="Pfam" id="PF01979">
    <property type="entry name" value="Amidohydro_1"/>
    <property type="match status" value="1"/>
</dbReference>
<dbReference type="InterPro" id="IPR011059">
    <property type="entry name" value="Metal-dep_hydrolase_composite"/>
</dbReference>
<dbReference type="SUPFAM" id="SSF51338">
    <property type="entry name" value="Composite domain of metallo-dependent hydrolases"/>
    <property type="match status" value="1"/>
</dbReference>
<comment type="caution">
    <text evidence="7">The sequence shown here is derived from an EMBL/GenBank/DDBJ whole genome shotgun (WGS) entry which is preliminary data.</text>
</comment>
<keyword evidence="8" id="KW-1185">Reference proteome</keyword>
<evidence type="ECO:0000313" key="8">
    <source>
        <dbReference type="Proteomes" id="UP000036780"/>
    </source>
</evidence>
<dbReference type="InterPro" id="IPR026912">
    <property type="entry name" value="Adenine_deam_C"/>
</dbReference>
<dbReference type="SUPFAM" id="SSF51556">
    <property type="entry name" value="Metallo-dependent hydrolases"/>
    <property type="match status" value="1"/>
</dbReference>
<evidence type="ECO:0000259" key="5">
    <source>
        <dbReference type="Pfam" id="PF01979"/>
    </source>
</evidence>
<dbReference type="GO" id="GO:0000034">
    <property type="term" value="F:adenine deaminase activity"/>
    <property type="evidence" value="ECO:0007669"/>
    <property type="project" value="UniProtKB-EC"/>
</dbReference>
<feature type="domain" description="Amidohydrolase-related" evidence="5">
    <location>
        <begin position="78"/>
        <end position="346"/>
    </location>
</feature>
<organism evidence="7 8">
    <name type="scientific">Virgibacillus pantothenticus</name>
    <dbReference type="NCBI Taxonomy" id="1473"/>
    <lineage>
        <taxon>Bacteria</taxon>
        <taxon>Bacillati</taxon>
        <taxon>Bacillota</taxon>
        <taxon>Bacilli</taxon>
        <taxon>Bacillales</taxon>
        <taxon>Bacillaceae</taxon>
        <taxon>Virgibacillus</taxon>
    </lineage>
</organism>
<dbReference type="RefSeq" id="WP_050351699.1">
    <property type="nucleotide sequence ID" value="NZ_BOSN01000006.1"/>
</dbReference>
<gene>
    <name evidence="7" type="ORF">AFK71_11665</name>
</gene>
<evidence type="ECO:0000256" key="1">
    <source>
        <dbReference type="ARBA" id="ARBA00006773"/>
    </source>
</evidence>
<dbReference type="EMBL" id="LGTO01000007">
    <property type="protein sequence ID" value="KNE19191.1"/>
    <property type="molecule type" value="Genomic_DNA"/>
</dbReference>
<dbReference type="Gene3D" id="3.20.20.140">
    <property type="entry name" value="Metal-dependent hydrolases"/>
    <property type="match status" value="1"/>
</dbReference>
<protein>
    <recommendedName>
        <fullName evidence="2">adenine deaminase</fullName>
        <ecNumber evidence="2">3.5.4.2</ecNumber>
    </recommendedName>
</protein>
<dbReference type="PANTHER" id="PTHR11113">
    <property type="entry name" value="N-ACETYLGLUCOSAMINE-6-PHOSPHATE DEACETYLASE"/>
    <property type="match status" value="1"/>
</dbReference>
<comment type="catalytic activity">
    <reaction evidence="4">
        <text>adenine + H2O + H(+) = hypoxanthine + NH4(+)</text>
        <dbReference type="Rhea" id="RHEA:23688"/>
        <dbReference type="ChEBI" id="CHEBI:15377"/>
        <dbReference type="ChEBI" id="CHEBI:15378"/>
        <dbReference type="ChEBI" id="CHEBI:16708"/>
        <dbReference type="ChEBI" id="CHEBI:17368"/>
        <dbReference type="ChEBI" id="CHEBI:28938"/>
        <dbReference type="EC" id="3.5.4.2"/>
    </reaction>
</comment>
<dbReference type="Proteomes" id="UP000036780">
    <property type="component" value="Unassembled WGS sequence"/>
</dbReference>
<dbReference type="PANTHER" id="PTHR11113:SF6">
    <property type="entry name" value="ADENINE DEAMINASE YERA-RELATED"/>
    <property type="match status" value="1"/>
</dbReference>